<evidence type="ECO:0000313" key="4">
    <source>
        <dbReference type="Proteomes" id="UP000780801"/>
    </source>
</evidence>
<dbReference type="Pfam" id="PF00169">
    <property type="entry name" value="PH"/>
    <property type="match status" value="1"/>
</dbReference>
<feature type="domain" description="PH" evidence="2">
    <location>
        <begin position="75"/>
        <end position="174"/>
    </location>
</feature>
<gene>
    <name evidence="3" type="ORF">BGW38_008709</name>
</gene>
<dbReference type="AlphaFoldDB" id="A0A9P6K9P0"/>
<sequence>MEAKERQAREDLERQKRAEALKRQKETEEREAREKELWAKKQADELERRRKEEAERASREAMKQQLIEMEQLRGAGLSGFITIQNGGSPYWKRRFYVMRGQVLTLYRDEDGRAPVAEIKLGGRVVHIEDVSLEVLIRNTFRVDLYTGDSHLFFCDTPREKDMAIAGIMKCNESS</sequence>
<proteinExistence type="predicted"/>
<keyword evidence="4" id="KW-1185">Reference proteome</keyword>
<comment type="caution">
    <text evidence="3">The sequence shown here is derived from an EMBL/GenBank/DDBJ whole genome shotgun (WGS) entry which is preliminary data.</text>
</comment>
<name>A0A9P6K9P0_9FUNG</name>
<dbReference type="OrthoDB" id="2123378at2759"/>
<organism evidence="3 4">
    <name type="scientific">Lunasporangiospora selenospora</name>
    <dbReference type="NCBI Taxonomy" id="979761"/>
    <lineage>
        <taxon>Eukaryota</taxon>
        <taxon>Fungi</taxon>
        <taxon>Fungi incertae sedis</taxon>
        <taxon>Mucoromycota</taxon>
        <taxon>Mortierellomycotina</taxon>
        <taxon>Mortierellomycetes</taxon>
        <taxon>Mortierellales</taxon>
        <taxon>Mortierellaceae</taxon>
        <taxon>Lunasporangiospora</taxon>
    </lineage>
</organism>
<protein>
    <recommendedName>
        <fullName evidence="2">PH domain-containing protein</fullName>
    </recommendedName>
</protein>
<dbReference type="SUPFAM" id="SSF50729">
    <property type="entry name" value="PH domain-like"/>
    <property type="match status" value="1"/>
</dbReference>
<accession>A0A9P6K9P0</accession>
<evidence type="ECO:0000256" key="1">
    <source>
        <dbReference type="SAM" id="MobiDB-lite"/>
    </source>
</evidence>
<dbReference type="InterPro" id="IPR011993">
    <property type="entry name" value="PH-like_dom_sf"/>
</dbReference>
<feature type="region of interest" description="Disordered" evidence="1">
    <location>
        <begin position="1"/>
        <end position="37"/>
    </location>
</feature>
<dbReference type="Proteomes" id="UP000780801">
    <property type="component" value="Unassembled WGS sequence"/>
</dbReference>
<dbReference type="SMART" id="SM00233">
    <property type="entry name" value="PH"/>
    <property type="match status" value="1"/>
</dbReference>
<dbReference type="InterPro" id="IPR001849">
    <property type="entry name" value="PH_domain"/>
</dbReference>
<dbReference type="EMBL" id="JAABOA010006077">
    <property type="protein sequence ID" value="KAF9570756.1"/>
    <property type="molecule type" value="Genomic_DNA"/>
</dbReference>
<evidence type="ECO:0000313" key="3">
    <source>
        <dbReference type="EMBL" id="KAF9570756.1"/>
    </source>
</evidence>
<evidence type="ECO:0000259" key="2">
    <source>
        <dbReference type="SMART" id="SM00233"/>
    </source>
</evidence>
<reference evidence="3" key="1">
    <citation type="journal article" date="2020" name="Fungal Divers.">
        <title>Resolving the Mortierellaceae phylogeny through synthesis of multi-gene phylogenetics and phylogenomics.</title>
        <authorList>
            <person name="Vandepol N."/>
            <person name="Liber J."/>
            <person name="Desiro A."/>
            <person name="Na H."/>
            <person name="Kennedy M."/>
            <person name="Barry K."/>
            <person name="Grigoriev I.V."/>
            <person name="Miller A.N."/>
            <person name="O'Donnell K."/>
            <person name="Stajich J.E."/>
            <person name="Bonito G."/>
        </authorList>
    </citation>
    <scope>NUCLEOTIDE SEQUENCE</scope>
    <source>
        <strain evidence="3">KOD1015</strain>
    </source>
</reference>
<dbReference type="Gene3D" id="2.30.29.30">
    <property type="entry name" value="Pleckstrin-homology domain (PH domain)/Phosphotyrosine-binding domain (PTB)"/>
    <property type="match status" value="1"/>
</dbReference>